<dbReference type="SUPFAM" id="SSF81585">
    <property type="entry name" value="PsbU/PolX domain-like"/>
    <property type="match status" value="1"/>
</dbReference>
<reference evidence="5 6" key="1">
    <citation type="submission" date="2024-09" db="EMBL/GenBank/DDBJ databases">
        <title>Genome sequencing and assembly of Phytophthora oleae, isolate VK10A, causative agent of rot of olive drupes.</title>
        <authorList>
            <person name="Conti Taguali S."/>
            <person name="Riolo M."/>
            <person name="La Spada F."/>
            <person name="Cacciola S.O."/>
            <person name="Dionisio G."/>
        </authorList>
    </citation>
    <scope>NUCLEOTIDE SEQUENCE [LARGE SCALE GENOMIC DNA]</scope>
    <source>
        <strain evidence="5 6">VK10A</strain>
    </source>
</reference>
<evidence type="ECO:0000256" key="2">
    <source>
        <dbReference type="ARBA" id="ARBA00004613"/>
    </source>
</evidence>
<dbReference type="GO" id="GO:0005576">
    <property type="term" value="C:extracellular region"/>
    <property type="evidence" value="ECO:0007669"/>
    <property type="project" value="UniProtKB-SubCell"/>
</dbReference>
<dbReference type="GO" id="GO:0043657">
    <property type="term" value="C:host cell"/>
    <property type="evidence" value="ECO:0007669"/>
    <property type="project" value="UniProtKB-SubCell"/>
</dbReference>
<dbReference type="EMBL" id="JBIMZQ010000013">
    <property type="protein sequence ID" value="KAL3667567.1"/>
    <property type="molecule type" value="Genomic_DNA"/>
</dbReference>
<dbReference type="Pfam" id="PF20147">
    <property type="entry name" value="Crinkler"/>
    <property type="match status" value="1"/>
</dbReference>
<dbReference type="InterPro" id="IPR045379">
    <property type="entry name" value="Crinkler_N"/>
</dbReference>
<sequence>MVTLYCAFVGAAGSVFTVEINETLTVDALKRAIKDNNEDIKCPYRNLKLFLAKKNQGRGAWLTEADVKNGVNDTTGLKPLDAMRAKLHNVQLSDSDVGGVDEADEVEALVSSAGATWDFQNPLDNDKLSDAIREHYDAWSIGSHDKISHPLFVCLSGPGTGKSRVLDEFPTLVKERLFAEENENSEMMRLLETAFTFKVTFENGTTKRFQFSNPEQAIGTRMLYQLQNELAWTDFAEDTSRHCKPNEVIAKLSKITDTPERDMCVILCVDSMQKLKHENGSKDSEFYEAMGALSDLVNSSKCWVIVVFSATIFSPVDEFLAESAQWRYQVPTAVLSRPTVYGEDIFAAFDGNELVALLIDDMGGLGRAVEILYGVMRNARQPVQFVPVLTAVLWKLRSKYPGIDKEMKDMQEVFLAIIARRQVDKYSRFGKLSLDQVISTGLVRREDKFLTCPYVLYLLVDSPSSPWSNDNSYAPKAREEVKPWQTWETFNCKFRALKSVACMGEVNWKDIHCEARFGRGCDRLVIEKPRQYSLCVKKMKTDLEEGFADGDICSCGNDPGRYFLYQPAAGSESGDAFTCVKDVKDGFFHEVHQYKSLQNKFLQKDLMLEKAKAVGKDDLFLLYCTSEVEGDIESLKNCAVVDSTCWKEYYGPFAARAFYVSTVPPPDLNTSPELNLQLVPGIGPVTSKKIAEKRPYSSFEDAHEKTGVNMKTLKKCKLTVEE</sequence>
<comment type="caution">
    <text evidence="5">The sequence shown here is derived from an EMBL/GenBank/DDBJ whole genome shotgun (WGS) entry which is preliminary data.</text>
</comment>
<comment type="subcellular location">
    <subcellularLocation>
        <location evidence="1">Host cell</location>
    </subcellularLocation>
    <subcellularLocation>
        <location evidence="2">Secreted</location>
    </subcellularLocation>
</comment>
<evidence type="ECO:0000259" key="4">
    <source>
        <dbReference type="Pfam" id="PF20147"/>
    </source>
</evidence>
<feature type="domain" description="Crinkler effector protein N-terminal" evidence="4">
    <location>
        <begin position="2"/>
        <end position="89"/>
    </location>
</feature>
<evidence type="ECO:0000313" key="6">
    <source>
        <dbReference type="Proteomes" id="UP001632037"/>
    </source>
</evidence>
<evidence type="ECO:0000256" key="3">
    <source>
        <dbReference type="ARBA" id="ARBA00022525"/>
    </source>
</evidence>
<evidence type="ECO:0000256" key="1">
    <source>
        <dbReference type="ARBA" id="ARBA00004340"/>
    </source>
</evidence>
<accession>A0ABD3FNX9</accession>
<organism evidence="5 6">
    <name type="scientific">Phytophthora oleae</name>
    <dbReference type="NCBI Taxonomy" id="2107226"/>
    <lineage>
        <taxon>Eukaryota</taxon>
        <taxon>Sar</taxon>
        <taxon>Stramenopiles</taxon>
        <taxon>Oomycota</taxon>
        <taxon>Peronosporomycetes</taxon>
        <taxon>Peronosporales</taxon>
        <taxon>Peronosporaceae</taxon>
        <taxon>Phytophthora</taxon>
    </lineage>
</organism>
<evidence type="ECO:0000313" key="5">
    <source>
        <dbReference type="EMBL" id="KAL3667567.1"/>
    </source>
</evidence>
<dbReference type="Proteomes" id="UP001632037">
    <property type="component" value="Unassembled WGS sequence"/>
</dbReference>
<protein>
    <recommendedName>
        <fullName evidence="4">Crinkler effector protein N-terminal domain-containing protein</fullName>
    </recommendedName>
</protein>
<gene>
    <name evidence="5" type="ORF">V7S43_007121</name>
</gene>
<dbReference type="Gene3D" id="1.10.150.320">
    <property type="entry name" value="Photosystem II 12 kDa extrinsic protein"/>
    <property type="match status" value="1"/>
</dbReference>
<name>A0ABD3FNX9_9STRA</name>
<proteinExistence type="predicted"/>
<keyword evidence="6" id="KW-1185">Reference proteome</keyword>
<dbReference type="AlphaFoldDB" id="A0ABD3FNX9"/>
<keyword evidence="3" id="KW-0964">Secreted</keyword>